<proteinExistence type="predicted"/>
<comment type="caution">
    <text evidence="2">The sequence shown here is derived from an EMBL/GenBank/DDBJ whole genome shotgun (WGS) entry which is preliminary data.</text>
</comment>
<dbReference type="PROSITE" id="PS51154">
    <property type="entry name" value="MACRO"/>
    <property type="match status" value="1"/>
</dbReference>
<dbReference type="InterPro" id="IPR043472">
    <property type="entry name" value="Macro_dom-like"/>
</dbReference>
<dbReference type="InterPro" id="IPR002589">
    <property type="entry name" value="Macro_dom"/>
</dbReference>
<name>A0A7C1RE06_UNCAE</name>
<reference evidence="2" key="1">
    <citation type="journal article" date="2020" name="mSystems">
        <title>Genome- and Community-Level Interaction Insights into Carbon Utilization and Element Cycling Functions of Hydrothermarchaeota in Hydrothermal Sediment.</title>
        <authorList>
            <person name="Zhou Z."/>
            <person name="Liu Y."/>
            <person name="Xu W."/>
            <person name="Pan J."/>
            <person name="Luo Z.H."/>
            <person name="Li M."/>
        </authorList>
    </citation>
    <scope>NUCLEOTIDE SEQUENCE [LARGE SCALE GENOMIC DNA]</scope>
    <source>
        <strain evidence="2">HyVt-329</strain>
    </source>
</reference>
<protein>
    <submittedName>
        <fullName evidence="2">O-acetyl-ADP-ribose deacetylase</fullName>
    </submittedName>
</protein>
<evidence type="ECO:0000259" key="1">
    <source>
        <dbReference type="PROSITE" id="PS51154"/>
    </source>
</evidence>
<dbReference type="Proteomes" id="UP000885667">
    <property type="component" value="Unassembled WGS sequence"/>
</dbReference>
<dbReference type="SMART" id="SM00506">
    <property type="entry name" value="A1pp"/>
    <property type="match status" value="1"/>
</dbReference>
<organism evidence="2">
    <name type="scientific">Aerophobetes bacterium</name>
    <dbReference type="NCBI Taxonomy" id="2030807"/>
    <lineage>
        <taxon>Bacteria</taxon>
        <taxon>Candidatus Aerophobota</taxon>
    </lineage>
</organism>
<dbReference type="AlphaFoldDB" id="A0A7C1RE06"/>
<sequence length="165" mass="17717">EQETEAIVNAANTTLLGGGGVDGAIHRAGGPTILEECKKVRAKQGGCPTGEAVITTGGNLKAKYVIHTVGPVWSGGKRKEDTLLHNAYKNSLSLAKDKGIRSLSFPSISTGAYGFPIESAAGIALSTVRDFLKVYTFEEVRFVLFSEKNLRTYEEAWRGLKEQGE</sequence>
<dbReference type="Pfam" id="PF01661">
    <property type="entry name" value="Macro"/>
    <property type="match status" value="1"/>
</dbReference>
<accession>A0A7C1RE06</accession>
<dbReference type="Gene3D" id="3.40.220.10">
    <property type="entry name" value="Leucine Aminopeptidase, subunit E, domain 1"/>
    <property type="match status" value="1"/>
</dbReference>
<gene>
    <name evidence="2" type="ORF">ENH69_01830</name>
</gene>
<feature type="domain" description="Macro" evidence="1">
    <location>
        <begin position="1"/>
        <end position="161"/>
    </location>
</feature>
<feature type="non-terminal residue" evidence="2">
    <location>
        <position position="1"/>
    </location>
</feature>
<dbReference type="CDD" id="cd02908">
    <property type="entry name" value="Macro_OAADPr_deacetylase"/>
    <property type="match status" value="1"/>
</dbReference>
<evidence type="ECO:0000313" key="2">
    <source>
        <dbReference type="EMBL" id="HDZ49943.1"/>
    </source>
</evidence>
<dbReference type="PANTHER" id="PTHR11106">
    <property type="entry name" value="GANGLIOSIDE INDUCED DIFFERENTIATION ASSOCIATED PROTEIN 2-RELATED"/>
    <property type="match status" value="1"/>
</dbReference>
<dbReference type="NCBIfam" id="NF001664">
    <property type="entry name" value="PRK00431.1-6"/>
    <property type="match status" value="1"/>
</dbReference>
<dbReference type="SUPFAM" id="SSF52949">
    <property type="entry name" value="Macro domain-like"/>
    <property type="match status" value="1"/>
</dbReference>
<dbReference type="PANTHER" id="PTHR11106:SF27">
    <property type="entry name" value="MACRO DOMAIN-CONTAINING PROTEIN"/>
    <property type="match status" value="1"/>
</dbReference>
<dbReference type="EMBL" id="DRFT01000129">
    <property type="protein sequence ID" value="HDZ49943.1"/>
    <property type="molecule type" value="Genomic_DNA"/>
</dbReference>